<accession>R5LWQ3</accession>
<dbReference type="InterPro" id="IPR038763">
    <property type="entry name" value="DHH_sf"/>
</dbReference>
<reference evidence="2" key="1">
    <citation type="submission" date="2012-11" db="EMBL/GenBank/DDBJ databases">
        <title>Dependencies among metagenomic species, viruses, plasmids and units of genetic variation.</title>
        <authorList>
            <person name="Nielsen H.B."/>
            <person name="Almeida M."/>
            <person name="Juncker A.S."/>
            <person name="Rasmussen S."/>
            <person name="Li J."/>
            <person name="Sunagawa S."/>
            <person name="Plichta D."/>
            <person name="Gautier L."/>
            <person name="Le Chatelier E."/>
            <person name="Peletier E."/>
            <person name="Bonde I."/>
            <person name="Nielsen T."/>
            <person name="Manichanh C."/>
            <person name="Arumugam M."/>
            <person name="Batto J."/>
            <person name="Santos M.B.Q.D."/>
            <person name="Blom N."/>
            <person name="Borruel N."/>
            <person name="Burgdorf K.S."/>
            <person name="Boumezbeur F."/>
            <person name="Casellas F."/>
            <person name="Dore J."/>
            <person name="Guarner F."/>
            <person name="Hansen T."/>
            <person name="Hildebrand F."/>
            <person name="Kaas R.S."/>
            <person name="Kennedy S."/>
            <person name="Kristiansen K."/>
            <person name="Kultima J.R."/>
            <person name="Leonard P."/>
            <person name="Levenez F."/>
            <person name="Lund O."/>
            <person name="Moumen B."/>
            <person name="Le Paslier D."/>
            <person name="Pons N."/>
            <person name="Pedersen O."/>
            <person name="Prifti E."/>
            <person name="Qin J."/>
            <person name="Raes J."/>
            <person name="Tap J."/>
            <person name="Tims S."/>
            <person name="Ussery D.W."/>
            <person name="Yamada T."/>
            <person name="MetaHit consortium"/>
            <person name="Renault P."/>
            <person name="Sicheritz-Ponten T."/>
            <person name="Bork P."/>
            <person name="Wang J."/>
            <person name="Brunak S."/>
            <person name="Ehrlich S.D."/>
        </authorList>
    </citation>
    <scope>NUCLEOTIDE SEQUENCE [LARGE SCALE GENOMIC DNA]</scope>
</reference>
<comment type="caution">
    <text evidence="2">The sequence shown here is derived from an EMBL/GenBank/DDBJ whole genome shotgun (WGS) entry which is preliminary data.</text>
</comment>
<organism evidence="2 3">
    <name type="scientific">Eshraghiella crossota CAG:259</name>
    <dbReference type="NCBI Taxonomy" id="1263062"/>
    <lineage>
        <taxon>Bacteria</taxon>
        <taxon>Bacillati</taxon>
        <taxon>Bacillota</taxon>
        <taxon>Clostridia</taxon>
        <taxon>Lachnospirales</taxon>
        <taxon>Lachnospiraceae</taxon>
        <taxon>Eshraghiella</taxon>
    </lineage>
</organism>
<proteinExistence type="predicted"/>
<dbReference type="SUPFAM" id="SSF64182">
    <property type="entry name" value="DHH phosphoesterases"/>
    <property type="match status" value="1"/>
</dbReference>
<name>R5LWQ3_9FIRM</name>
<protein>
    <submittedName>
        <fullName evidence="2">Phosphoesterase RecJ domain protein</fullName>
    </submittedName>
</protein>
<dbReference type="InterPro" id="IPR051319">
    <property type="entry name" value="Oligoribo/pAp-PDE_c-di-AMP_PDE"/>
</dbReference>
<dbReference type="Gene3D" id="3.90.1640.10">
    <property type="entry name" value="inorganic pyrophosphatase (n-terminal core)"/>
    <property type="match status" value="1"/>
</dbReference>
<gene>
    <name evidence="2" type="ORF">BN569_00761</name>
</gene>
<dbReference type="PANTHER" id="PTHR47618">
    <property type="entry name" value="BIFUNCTIONAL OLIGORIBONUCLEASE AND PAP PHOSPHATASE NRNA"/>
    <property type="match status" value="1"/>
</dbReference>
<dbReference type="Pfam" id="PF01368">
    <property type="entry name" value="DHH"/>
    <property type="match status" value="1"/>
</dbReference>
<sequence>MKLSNLNKYNEIVIQMHNNPDADAVGSGFALYKYFKSIGKNVRLIYGGNLKITKSNIVLLLDSMNIPAENVTELDYVPELLLTVDCQYGEGNVQKFDAENIAMIDHHNTGRLSDDMSEIRSHLVSCSTICYDMLRKSGVDINSDIDMATALYYGMFMDSNGFAEIRHPLERDMIDFLKINKSLIKRLCHTNFTLSELETAGIALLRYSYDENKRLTIINSKPCDPNILGVIGDMVLQVDSVDVSIIYNDCQDGYKLSIRSCAVEVAANDFAAFLTKDIGNGGGHIDKAGGYISKKKFREKYGDEGIDTYFFDKVSEFYDSFDVINAKDGIKDHSDFELYEKKNLTYGFVKTTDMFETGTECKVRTYEGDVFVVADDRIYIMIGHEGGAYPIEKEIFERKYTTGDKTYCMEFEYSPSIINLLTNTSEELMPHSKECFSNNSSRIYAKKLTKAAKVFTKWDYETYMLGNIGDYICYPEDDDKDIYIIKGNILDETYNKINM</sequence>
<dbReference type="Proteomes" id="UP000018300">
    <property type="component" value="Unassembled WGS sequence"/>
</dbReference>
<dbReference type="EMBL" id="CAYU010000063">
    <property type="protein sequence ID" value="CCY77442.1"/>
    <property type="molecule type" value="Genomic_DNA"/>
</dbReference>
<dbReference type="Gene3D" id="3.10.310.30">
    <property type="match status" value="1"/>
</dbReference>
<evidence type="ECO:0000259" key="1">
    <source>
        <dbReference type="Pfam" id="PF01368"/>
    </source>
</evidence>
<dbReference type="PANTHER" id="PTHR47618:SF1">
    <property type="entry name" value="BIFUNCTIONAL OLIGORIBONUCLEASE AND PAP PHOSPHATASE NRNA"/>
    <property type="match status" value="1"/>
</dbReference>
<evidence type="ECO:0000313" key="3">
    <source>
        <dbReference type="Proteomes" id="UP000018300"/>
    </source>
</evidence>
<feature type="domain" description="DDH" evidence="1">
    <location>
        <begin position="12"/>
        <end position="155"/>
    </location>
</feature>
<dbReference type="InterPro" id="IPR001667">
    <property type="entry name" value="DDH_dom"/>
</dbReference>
<evidence type="ECO:0000313" key="2">
    <source>
        <dbReference type="EMBL" id="CCY77442.1"/>
    </source>
</evidence>
<dbReference type="AlphaFoldDB" id="R5LWQ3"/>